<dbReference type="OMA" id="HRHVTWP"/>
<keyword evidence="2" id="KW-1185">Reference proteome</keyword>
<organism evidence="1 2">
    <name type="scientific">Poecilia formosa</name>
    <name type="common">Amazon molly</name>
    <name type="synonym">Limia formosa</name>
    <dbReference type="NCBI Taxonomy" id="48698"/>
    <lineage>
        <taxon>Eukaryota</taxon>
        <taxon>Metazoa</taxon>
        <taxon>Chordata</taxon>
        <taxon>Craniata</taxon>
        <taxon>Vertebrata</taxon>
        <taxon>Euteleostomi</taxon>
        <taxon>Actinopterygii</taxon>
        <taxon>Neopterygii</taxon>
        <taxon>Teleostei</taxon>
        <taxon>Neoteleostei</taxon>
        <taxon>Acanthomorphata</taxon>
        <taxon>Ovalentaria</taxon>
        <taxon>Atherinomorphae</taxon>
        <taxon>Cyprinodontiformes</taxon>
        <taxon>Poeciliidae</taxon>
        <taxon>Poeciliinae</taxon>
        <taxon>Poecilia</taxon>
    </lineage>
</organism>
<dbReference type="PANTHER" id="PTHR31508">
    <property type="entry name" value="PROTEIN PITCHFORK"/>
    <property type="match status" value="1"/>
</dbReference>
<dbReference type="eggNOG" id="ENOG502RZWF">
    <property type="taxonomic scope" value="Eukaryota"/>
</dbReference>
<reference evidence="1" key="2">
    <citation type="submission" date="2025-08" db="UniProtKB">
        <authorList>
            <consortium name="Ensembl"/>
        </authorList>
    </citation>
    <scope>IDENTIFICATION</scope>
</reference>
<sequence length="195" mass="22935">ACKMSNPLFRRIRFGSSQDRRIYPSYFALDRLGNQSKRYEARKPPHLGPGCYDNNEFRSIVYNLETRPESYKGYALSARTGTRFTPFKLTKPSPQQYQRDQSKSRVPFHGRAPFGSYEYKFKLPKNTALNNPRLSPGMYEHITKTNRKVIWPMCFGKPDWSKLPQLEKKTVKVTEPANYMFVKHRGRLAYLSLYF</sequence>
<dbReference type="AlphaFoldDB" id="A0A087X3I1"/>
<evidence type="ECO:0000313" key="1">
    <source>
        <dbReference type="Ensembl" id="ENSPFOP00000000334.1"/>
    </source>
</evidence>
<dbReference type="EMBL" id="AYCK01014999">
    <property type="status" value="NOT_ANNOTATED_CDS"/>
    <property type="molecule type" value="Genomic_DNA"/>
</dbReference>
<accession>A0A087X3I1</accession>
<reference evidence="2" key="1">
    <citation type="submission" date="2013-10" db="EMBL/GenBank/DDBJ databases">
        <authorList>
            <person name="Schartl M."/>
            <person name="Warren W."/>
        </authorList>
    </citation>
    <scope>NUCLEOTIDE SEQUENCE [LARGE SCALE GENOMIC DNA]</scope>
    <source>
        <strain evidence="2">female</strain>
    </source>
</reference>
<dbReference type="InterPro" id="IPR033602">
    <property type="entry name" value="CIMAP3"/>
</dbReference>
<evidence type="ECO:0000313" key="2">
    <source>
        <dbReference type="Proteomes" id="UP000028760"/>
    </source>
</evidence>
<name>A0A087X3I1_POEFO</name>
<dbReference type="GO" id="GO:0031344">
    <property type="term" value="P:regulation of cell projection organization"/>
    <property type="evidence" value="ECO:0007669"/>
    <property type="project" value="TreeGrafter"/>
</dbReference>
<dbReference type="GO" id="GO:0008092">
    <property type="term" value="F:cytoskeletal protein binding"/>
    <property type="evidence" value="ECO:0007669"/>
    <property type="project" value="TreeGrafter"/>
</dbReference>
<dbReference type="PANTHER" id="PTHR31508:SF2">
    <property type="entry name" value="PROTEIN PITCHFORK"/>
    <property type="match status" value="1"/>
</dbReference>
<dbReference type="GeneTree" id="ENSGT00390000001017"/>
<reference evidence="1" key="3">
    <citation type="submission" date="2025-09" db="UniProtKB">
        <authorList>
            <consortium name="Ensembl"/>
        </authorList>
    </citation>
    <scope>IDENTIFICATION</scope>
</reference>
<proteinExistence type="predicted"/>
<dbReference type="Proteomes" id="UP000028760">
    <property type="component" value="Unassembled WGS sequence"/>
</dbReference>
<dbReference type="Ensembl" id="ENSPFOT00000000335.1">
    <property type="protein sequence ID" value="ENSPFOP00000000334.1"/>
    <property type="gene ID" value="ENSPFOG00000000364.1"/>
</dbReference>
<protein>
    <submittedName>
        <fullName evidence="1">Uncharacterized protein</fullName>
    </submittedName>
</protein>